<reference evidence="5" key="1">
    <citation type="journal article" date="2020" name="Stud. Mycol.">
        <title>101 Dothideomycetes genomes: a test case for predicting lifestyles and emergence of pathogens.</title>
        <authorList>
            <person name="Haridas S."/>
            <person name="Albert R."/>
            <person name="Binder M."/>
            <person name="Bloem J."/>
            <person name="Labutti K."/>
            <person name="Salamov A."/>
            <person name="Andreopoulos B."/>
            <person name="Baker S."/>
            <person name="Barry K."/>
            <person name="Bills G."/>
            <person name="Bluhm B."/>
            <person name="Cannon C."/>
            <person name="Castanera R."/>
            <person name="Culley D."/>
            <person name="Daum C."/>
            <person name="Ezra D."/>
            <person name="Gonzalez J."/>
            <person name="Henrissat B."/>
            <person name="Kuo A."/>
            <person name="Liang C."/>
            <person name="Lipzen A."/>
            <person name="Lutzoni F."/>
            <person name="Magnuson J."/>
            <person name="Mondo S."/>
            <person name="Nolan M."/>
            <person name="Ohm R."/>
            <person name="Pangilinan J."/>
            <person name="Park H.-J."/>
            <person name="Ramirez L."/>
            <person name="Alfaro M."/>
            <person name="Sun H."/>
            <person name="Tritt A."/>
            <person name="Yoshinaga Y."/>
            <person name="Zwiers L.-H."/>
            <person name="Turgeon B."/>
            <person name="Goodwin S."/>
            <person name="Spatafora J."/>
            <person name="Crous P."/>
            <person name="Grigoriev I."/>
        </authorList>
    </citation>
    <scope>NUCLEOTIDE SEQUENCE</scope>
    <source>
        <strain evidence="5">CBS 101060</strain>
    </source>
</reference>
<dbReference type="InterPro" id="IPR019819">
    <property type="entry name" value="Carboxylesterase_B_CS"/>
</dbReference>
<keyword evidence="3" id="KW-0732">Signal</keyword>
<evidence type="ECO:0000259" key="4">
    <source>
        <dbReference type="Pfam" id="PF00135"/>
    </source>
</evidence>
<keyword evidence="6" id="KW-1185">Reference proteome</keyword>
<gene>
    <name evidence="5" type="ORF">M501DRAFT_959529</name>
</gene>
<protein>
    <recommendedName>
        <fullName evidence="3">Carboxylic ester hydrolase</fullName>
        <ecNumber evidence="3">3.1.1.-</ecNumber>
    </recommendedName>
</protein>
<dbReference type="Proteomes" id="UP000799429">
    <property type="component" value="Unassembled WGS sequence"/>
</dbReference>
<evidence type="ECO:0000256" key="1">
    <source>
        <dbReference type="ARBA" id="ARBA00005964"/>
    </source>
</evidence>
<dbReference type="InterPro" id="IPR002018">
    <property type="entry name" value="CarbesteraseB"/>
</dbReference>
<evidence type="ECO:0000256" key="3">
    <source>
        <dbReference type="RuleBase" id="RU361235"/>
    </source>
</evidence>
<dbReference type="InterPro" id="IPR019826">
    <property type="entry name" value="Carboxylesterase_B_AS"/>
</dbReference>
<feature type="chain" id="PRO_5040544493" description="Carboxylic ester hydrolase" evidence="3">
    <location>
        <begin position="19"/>
        <end position="660"/>
    </location>
</feature>
<dbReference type="PROSITE" id="PS00122">
    <property type="entry name" value="CARBOXYLESTERASE_B_1"/>
    <property type="match status" value="1"/>
</dbReference>
<dbReference type="Pfam" id="PF00135">
    <property type="entry name" value="COesterase"/>
    <property type="match status" value="1"/>
</dbReference>
<evidence type="ECO:0000313" key="5">
    <source>
        <dbReference type="EMBL" id="KAF2836815.1"/>
    </source>
</evidence>
<feature type="domain" description="Carboxylesterase type B" evidence="4">
    <location>
        <begin position="158"/>
        <end position="623"/>
    </location>
</feature>
<name>A0A9P4S6H3_9PEZI</name>
<dbReference type="AlphaFoldDB" id="A0A9P4S6H3"/>
<feature type="signal peptide" evidence="3">
    <location>
        <begin position="1"/>
        <end position="18"/>
    </location>
</feature>
<comment type="similarity">
    <text evidence="1 3">Belongs to the type-B carboxylesterase/lipase family.</text>
</comment>
<proteinExistence type="inferred from homology"/>
<dbReference type="InterPro" id="IPR050309">
    <property type="entry name" value="Type-B_Carboxylest/Lipase"/>
</dbReference>
<comment type="caution">
    <text evidence="5">The sequence shown here is derived from an EMBL/GenBank/DDBJ whole genome shotgun (WGS) entry which is preliminary data.</text>
</comment>
<evidence type="ECO:0000256" key="2">
    <source>
        <dbReference type="ARBA" id="ARBA00022801"/>
    </source>
</evidence>
<evidence type="ECO:0000313" key="6">
    <source>
        <dbReference type="Proteomes" id="UP000799429"/>
    </source>
</evidence>
<dbReference type="PROSITE" id="PS00941">
    <property type="entry name" value="CARBOXYLESTERASE_B_2"/>
    <property type="match status" value="1"/>
</dbReference>
<accession>A0A9P4S6H3</accession>
<dbReference type="EC" id="3.1.1.-" evidence="3"/>
<dbReference type="InterPro" id="IPR029058">
    <property type="entry name" value="AB_hydrolase_fold"/>
</dbReference>
<dbReference type="SUPFAM" id="SSF53474">
    <property type="entry name" value="alpha/beta-Hydrolases"/>
    <property type="match status" value="1"/>
</dbReference>
<keyword evidence="2 3" id="KW-0378">Hydrolase</keyword>
<organism evidence="5 6">
    <name type="scientific">Patellaria atrata CBS 101060</name>
    <dbReference type="NCBI Taxonomy" id="1346257"/>
    <lineage>
        <taxon>Eukaryota</taxon>
        <taxon>Fungi</taxon>
        <taxon>Dikarya</taxon>
        <taxon>Ascomycota</taxon>
        <taxon>Pezizomycotina</taxon>
        <taxon>Dothideomycetes</taxon>
        <taxon>Dothideomycetes incertae sedis</taxon>
        <taxon>Patellariales</taxon>
        <taxon>Patellariaceae</taxon>
        <taxon>Patellaria</taxon>
    </lineage>
</organism>
<sequence length="660" mass="71008">MRSLTASVFLTIQSLATAIPSPLFLKSPLTILSHNTLSPSPPSAILLSTPQTHGSAIASCAALNETLFSGNATELPLSEYGEGPFWVFGLEKACMAVDAKGRRKADGCGRTLPALCNNSAGEKVGTAADGQGVGQEGRVVVRSKGVEFVGYRDKFTFRFLGLRYASTPARFTYSTLHRPGPNSNLSALSFGPSCPQPACASPRCSEDCLFLNIWTPYLPSHAPSPLIKLKAVMLWFHGGGMYLGSGSDANTDGGNLASRGDVVVVSINYRLGALGYLALKGEDEMKGNYGVSDQLTAIDWIKANIRDFGGDPERITVFGQSGGAVSIAGVLASPKSRGNIEGAIMMSRFGGLGLAKPYSEWMTIAEEEELTGKPILNATGCMNATSKIECLRAYDAFKLADMADIAARYLVIDGEYITTTHLPVDGSGHTANIRLMHGTLRDEGGAMLPSPSLDPETNLGFLNLVEDGRKALASGAFNSSASTWNTTVRIATDAQFRCDTYATAYSAALHDVFAAQYVYEMTRSFQMPDWPPAENMCQPLSGNPRDEYFKCHSGDLVVAFGNVERVGQKVRDELDIPFSQLIVDSWAAFARTGKPDPEEGFLRARGYANTTALLRRMGKWEPFQKGMKARKLDPVSGGMVGLGERVQCGALDYPIDYFER</sequence>
<dbReference type="OrthoDB" id="408631at2759"/>
<dbReference type="PANTHER" id="PTHR11559">
    <property type="entry name" value="CARBOXYLESTERASE"/>
    <property type="match status" value="1"/>
</dbReference>
<dbReference type="Gene3D" id="3.40.50.1820">
    <property type="entry name" value="alpha/beta hydrolase"/>
    <property type="match status" value="1"/>
</dbReference>
<dbReference type="GO" id="GO:0016787">
    <property type="term" value="F:hydrolase activity"/>
    <property type="evidence" value="ECO:0007669"/>
    <property type="project" value="UniProtKB-KW"/>
</dbReference>
<dbReference type="EMBL" id="MU006102">
    <property type="protein sequence ID" value="KAF2836815.1"/>
    <property type="molecule type" value="Genomic_DNA"/>
</dbReference>